<dbReference type="Gene3D" id="3.40.50.720">
    <property type="entry name" value="NAD(P)-binding Rossmann-like Domain"/>
    <property type="match status" value="1"/>
</dbReference>
<evidence type="ECO:0000313" key="6">
    <source>
        <dbReference type="Proteomes" id="UP000264006"/>
    </source>
</evidence>
<evidence type="ECO:0000256" key="2">
    <source>
        <dbReference type="ARBA" id="ARBA00023002"/>
    </source>
</evidence>
<dbReference type="CDD" id="cd05353">
    <property type="entry name" value="hydroxyacyl-CoA-like_DH_SDR_c-like"/>
    <property type="match status" value="1"/>
</dbReference>
<name>A0A346Y5H5_9ACTN</name>
<dbReference type="InterPro" id="IPR020904">
    <property type="entry name" value="Sc_DH/Rdtase_CS"/>
</dbReference>
<dbReference type="RefSeq" id="WP_114593859.1">
    <property type="nucleotide sequence ID" value="NZ_CP031165.1"/>
</dbReference>
<evidence type="ECO:0000259" key="4">
    <source>
        <dbReference type="SMART" id="SM00822"/>
    </source>
</evidence>
<evidence type="ECO:0000256" key="1">
    <source>
        <dbReference type="ARBA" id="ARBA00006484"/>
    </source>
</evidence>
<dbReference type="SMART" id="SM00822">
    <property type="entry name" value="PKS_KR"/>
    <property type="match status" value="1"/>
</dbReference>
<keyword evidence="6" id="KW-1185">Reference proteome</keyword>
<dbReference type="PANTHER" id="PTHR45024">
    <property type="entry name" value="DEHYDROGENASES, SHORT CHAIN"/>
    <property type="match status" value="1"/>
</dbReference>
<proteinExistence type="inferred from homology"/>
<sequence>MAGVEGRVVAITGAGGGLGRQHALLFASRGAKVVINDLGGSRDGTGAGSAMADQVVEEIKAAGGEAVANYDNVATEEGGAAVIQTALDTFGRIDVVVNNAGILRDGTFHKMTADNWDSVLKVHLYGSYNVTRAAWPHFRDQSSGKVIMTTSTSGLYGNFGQVNYGAAKLGMVGMMNSLAMEGAKYNIKVNSVAPIAATRMTEDLFNDEMLKQFDPAYVSPLVVHLGSDEMTDSGWIVLAGAGQYARVHFSQANGVHFDEVPTPEALGEKWGEITDMTGAPLGKPFGTE</sequence>
<dbReference type="OrthoDB" id="9808187at2"/>
<feature type="domain" description="Ketoreductase" evidence="4">
    <location>
        <begin position="7"/>
        <end position="203"/>
    </location>
</feature>
<dbReference type="AlphaFoldDB" id="A0A346Y5H5"/>
<protein>
    <submittedName>
        <fullName evidence="5">Short-chain dehydrogenase/reductase SDR</fullName>
    </submittedName>
</protein>
<dbReference type="Pfam" id="PF00106">
    <property type="entry name" value="adh_short"/>
    <property type="match status" value="1"/>
</dbReference>
<dbReference type="InterPro" id="IPR051687">
    <property type="entry name" value="Peroxisomal_Beta-Oxidation"/>
</dbReference>
<evidence type="ECO:0000313" key="5">
    <source>
        <dbReference type="EMBL" id="AXV09722.1"/>
    </source>
</evidence>
<gene>
    <name evidence="5" type="ORF">DVS28_a5066</name>
</gene>
<dbReference type="Proteomes" id="UP000264006">
    <property type="component" value="Chromosome"/>
</dbReference>
<dbReference type="PRINTS" id="PR00081">
    <property type="entry name" value="GDHRDH"/>
</dbReference>
<dbReference type="InterPro" id="IPR036291">
    <property type="entry name" value="NAD(P)-bd_dom_sf"/>
</dbReference>
<reference evidence="5 6" key="1">
    <citation type="submission" date="2018-09" db="EMBL/GenBank/DDBJ databases">
        <title>Complete genome sequence of Euzebya sp. DY32-46 isolated from seawater of Pacific Ocean.</title>
        <authorList>
            <person name="Xu L."/>
            <person name="Wu Y.-H."/>
            <person name="Xu X.-W."/>
        </authorList>
    </citation>
    <scope>NUCLEOTIDE SEQUENCE [LARGE SCALE GENOMIC DNA]</scope>
    <source>
        <strain evidence="5 6">DY32-46</strain>
    </source>
</reference>
<dbReference type="EMBL" id="CP031165">
    <property type="protein sequence ID" value="AXV09722.1"/>
    <property type="molecule type" value="Genomic_DNA"/>
</dbReference>
<dbReference type="PRINTS" id="PR00080">
    <property type="entry name" value="SDRFAMILY"/>
</dbReference>
<dbReference type="InterPro" id="IPR002347">
    <property type="entry name" value="SDR_fam"/>
</dbReference>
<dbReference type="SUPFAM" id="SSF51735">
    <property type="entry name" value="NAD(P)-binding Rossmann-fold domains"/>
    <property type="match status" value="1"/>
</dbReference>
<accession>A0A346Y5H5</accession>
<dbReference type="InterPro" id="IPR057326">
    <property type="entry name" value="KR_dom"/>
</dbReference>
<keyword evidence="2" id="KW-0560">Oxidoreductase</keyword>
<dbReference type="PROSITE" id="PS00061">
    <property type="entry name" value="ADH_SHORT"/>
    <property type="match status" value="1"/>
</dbReference>
<comment type="similarity">
    <text evidence="1 3">Belongs to the short-chain dehydrogenases/reductases (SDR) family.</text>
</comment>
<dbReference type="KEGG" id="euz:DVS28_a5066"/>
<organism evidence="5 6">
    <name type="scientific">Euzebya pacifica</name>
    <dbReference type="NCBI Taxonomy" id="1608957"/>
    <lineage>
        <taxon>Bacteria</taxon>
        <taxon>Bacillati</taxon>
        <taxon>Actinomycetota</taxon>
        <taxon>Nitriliruptoria</taxon>
        <taxon>Euzebyales</taxon>
    </lineage>
</organism>
<dbReference type="GO" id="GO:0016491">
    <property type="term" value="F:oxidoreductase activity"/>
    <property type="evidence" value="ECO:0007669"/>
    <property type="project" value="UniProtKB-KW"/>
</dbReference>
<dbReference type="PANTHER" id="PTHR45024:SF2">
    <property type="entry name" value="SCP2 DOMAIN-CONTAINING PROTEIN"/>
    <property type="match status" value="1"/>
</dbReference>
<evidence type="ECO:0000256" key="3">
    <source>
        <dbReference type="RuleBase" id="RU000363"/>
    </source>
</evidence>